<feature type="transmembrane region" description="Helical" evidence="6">
    <location>
        <begin position="248"/>
        <end position="273"/>
    </location>
</feature>
<dbReference type="EMBL" id="JBHTBH010000001">
    <property type="protein sequence ID" value="MFC7326513.1"/>
    <property type="molecule type" value="Genomic_DNA"/>
</dbReference>
<feature type="transmembrane region" description="Helical" evidence="6">
    <location>
        <begin position="183"/>
        <end position="202"/>
    </location>
</feature>
<protein>
    <submittedName>
        <fullName evidence="8">ABC transporter permease</fullName>
    </submittedName>
</protein>
<dbReference type="PANTHER" id="PTHR43229">
    <property type="entry name" value="NODULATION PROTEIN J"/>
    <property type="match status" value="1"/>
</dbReference>
<keyword evidence="2 6" id="KW-0812">Transmembrane</keyword>
<evidence type="ECO:0000256" key="3">
    <source>
        <dbReference type="ARBA" id="ARBA00022989"/>
    </source>
</evidence>
<dbReference type="InterPro" id="IPR013525">
    <property type="entry name" value="ABC2_TM"/>
</dbReference>
<proteinExistence type="predicted"/>
<dbReference type="InterPro" id="IPR051784">
    <property type="entry name" value="Nod_factor_ABC_transporter"/>
</dbReference>
<keyword evidence="3 6" id="KW-1133">Transmembrane helix</keyword>
<keyword evidence="5" id="KW-0046">Antibiotic resistance</keyword>
<evidence type="ECO:0000313" key="8">
    <source>
        <dbReference type="EMBL" id="MFC7326513.1"/>
    </source>
</evidence>
<evidence type="ECO:0000259" key="7">
    <source>
        <dbReference type="PROSITE" id="PS51012"/>
    </source>
</evidence>
<comment type="subcellular location">
    <subcellularLocation>
        <location evidence="1">Membrane</location>
        <topology evidence="1">Multi-pass membrane protein</topology>
    </subcellularLocation>
</comment>
<dbReference type="Pfam" id="PF12698">
    <property type="entry name" value="ABC2_membrane_3"/>
    <property type="match status" value="1"/>
</dbReference>
<dbReference type="RefSeq" id="WP_379868302.1">
    <property type="nucleotide sequence ID" value="NZ_JBHTBH010000001.1"/>
</dbReference>
<evidence type="ECO:0000256" key="1">
    <source>
        <dbReference type="ARBA" id="ARBA00004141"/>
    </source>
</evidence>
<sequence length="281" mass="29491">MTAPAAAPAARRAIRPLAGTVRQTLRLTRTEFVLFYRYRMALYVALLPVAFLLPAFITEGGEIRPGVDAGAYFLGGAFPMLAVTVGIVHVSNVYAARRESMILKRFRLSGVAPAALFGATTLSVLGVVAVQSAAVIAVTAALFGTLPADPVLLVASIVLVTVTMSLLGAVLSSVARNAESAQMISMIPFFGLLAVSGLYLPAELLPGWALTITGLLPMAPAVDLARSAYFGRDFVAGADGAVATGIDLWLIAAPGLAVLLAWTALSIVLLRFVRWDPRRAK</sequence>
<keyword evidence="9" id="KW-1185">Reference proteome</keyword>
<dbReference type="Proteomes" id="UP001596540">
    <property type="component" value="Unassembled WGS sequence"/>
</dbReference>
<dbReference type="InterPro" id="IPR000412">
    <property type="entry name" value="ABC_2_transport"/>
</dbReference>
<organism evidence="8 9">
    <name type="scientific">Marinactinospora rubrisoli</name>
    <dbReference type="NCBI Taxonomy" id="2715399"/>
    <lineage>
        <taxon>Bacteria</taxon>
        <taxon>Bacillati</taxon>
        <taxon>Actinomycetota</taxon>
        <taxon>Actinomycetes</taxon>
        <taxon>Streptosporangiales</taxon>
        <taxon>Nocardiopsidaceae</taxon>
        <taxon>Marinactinospora</taxon>
    </lineage>
</organism>
<reference evidence="9" key="1">
    <citation type="journal article" date="2019" name="Int. J. Syst. Evol. Microbiol.">
        <title>The Global Catalogue of Microorganisms (GCM) 10K type strain sequencing project: providing services to taxonomists for standard genome sequencing and annotation.</title>
        <authorList>
            <consortium name="The Broad Institute Genomics Platform"/>
            <consortium name="The Broad Institute Genome Sequencing Center for Infectious Disease"/>
            <person name="Wu L."/>
            <person name="Ma J."/>
        </authorList>
    </citation>
    <scope>NUCLEOTIDE SEQUENCE [LARGE SCALE GENOMIC DNA]</scope>
    <source>
        <strain evidence="9">CGMCC 4.7382</strain>
    </source>
</reference>
<feature type="transmembrane region" description="Helical" evidence="6">
    <location>
        <begin position="40"/>
        <end position="57"/>
    </location>
</feature>
<dbReference type="PANTHER" id="PTHR43229:SF6">
    <property type="entry name" value="ABC-TYPE MULTIDRUG TRANSPORT SYSTEM, PERMEASE COMPONENT"/>
    <property type="match status" value="1"/>
</dbReference>
<evidence type="ECO:0000256" key="2">
    <source>
        <dbReference type="ARBA" id="ARBA00022692"/>
    </source>
</evidence>
<comment type="caution">
    <text evidence="8">The sequence shown here is derived from an EMBL/GenBank/DDBJ whole genome shotgun (WGS) entry which is preliminary data.</text>
</comment>
<feature type="domain" description="ABC transmembrane type-2" evidence="7">
    <location>
        <begin position="39"/>
        <end position="273"/>
    </location>
</feature>
<feature type="transmembrane region" description="Helical" evidence="6">
    <location>
        <begin position="111"/>
        <end position="144"/>
    </location>
</feature>
<evidence type="ECO:0000256" key="4">
    <source>
        <dbReference type="ARBA" id="ARBA00023136"/>
    </source>
</evidence>
<keyword evidence="4 6" id="KW-0472">Membrane</keyword>
<gene>
    <name evidence="8" type="ORF">ACFQRF_02060</name>
</gene>
<feature type="transmembrane region" description="Helical" evidence="6">
    <location>
        <begin position="150"/>
        <end position="171"/>
    </location>
</feature>
<accession>A0ABW2KAZ6</accession>
<dbReference type="InterPro" id="IPR047817">
    <property type="entry name" value="ABC2_TM_bact-type"/>
</dbReference>
<dbReference type="PIRSF" id="PIRSF006648">
    <property type="entry name" value="DrrB"/>
    <property type="match status" value="1"/>
</dbReference>
<evidence type="ECO:0000313" key="9">
    <source>
        <dbReference type="Proteomes" id="UP001596540"/>
    </source>
</evidence>
<evidence type="ECO:0000256" key="6">
    <source>
        <dbReference type="SAM" id="Phobius"/>
    </source>
</evidence>
<dbReference type="PROSITE" id="PS51012">
    <property type="entry name" value="ABC_TM2"/>
    <property type="match status" value="1"/>
</dbReference>
<feature type="transmembrane region" description="Helical" evidence="6">
    <location>
        <begin position="69"/>
        <end position="90"/>
    </location>
</feature>
<name>A0ABW2KAZ6_9ACTN</name>
<evidence type="ECO:0000256" key="5">
    <source>
        <dbReference type="ARBA" id="ARBA00023251"/>
    </source>
</evidence>